<dbReference type="AlphaFoldDB" id="A0A9E1M238"/>
<dbReference type="Proteomes" id="UP000811365">
    <property type="component" value="Unassembled WGS sequence"/>
</dbReference>
<sequence length="84" mass="9208">MRRVHCSFIRLGANLGKTLSVFKAKHDAIDYPGALFVQSSSRQTHAGQQAFDLALTNKKLLHVLASAGVSRRAACCNRICNLRP</sequence>
<organism evidence="1 2">
    <name type="scientific">Faecalibacterium prausnitzii</name>
    <dbReference type="NCBI Taxonomy" id="853"/>
    <lineage>
        <taxon>Bacteria</taxon>
        <taxon>Bacillati</taxon>
        <taxon>Bacillota</taxon>
        <taxon>Clostridia</taxon>
        <taxon>Eubacteriales</taxon>
        <taxon>Oscillospiraceae</taxon>
        <taxon>Faecalibacterium</taxon>
    </lineage>
</organism>
<protein>
    <submittedName>
        <fullName evidence="1">Uncharacterized protein</fullName>
    </submittedName>
</protein>
<comment type="caution">
    <text evidence="1">The sequence shown here is derived from an EMBL/GenBank/DDBJ whole genome shotgun (WGS) entry which is preliminary data.</text>
</comment>
<evidence type="ECO:0000313" key="2">
    <source>
        <dbReference type="Proteomes" id="UP000811365"/>
    </source>
</evidence>
<evidence type="ECO:0000313" key="1">
    <source>
        <dbReference type="EMBL" id="MBS6623117.1"/>
    </source>
</evidence>
<proteinExistence type="predicted"/>
<name>A0A9E1M238_9FIRM</name>
<accession>A0A9E1M238</accession>
<reference evidence="1" key="1">
    <citation type="submission" date="2021-02" db="EMBL/GenBank/DDBJ databases">
        <title>Infant gut strain persistence is associated with maternal origin, phylogeny, and functional potential including surface adhesion and iron acquisition.</title>
        <authorList>
            <person name="Lou Y.C."/>
        </authorList>
    </citation>
    <scope>NUCLEOTIDE SEQUENCE</scope>
    <source>
        <strain evidence="1">L2_039_000G1_dasL2_039_000G1_maxbin2.maxbin.077</strain>
    </source>
</reference>
<dbReference type="EMBL" id="JAGZYH010000070">
    <property type="protein sequence ID" value="MBS6623117.1"/>
    <property type="molecule type" value="Genomic_DNA"/>
</dbReference>
<gene>
    <name evidence="1" type="ORF">KH315_13330</name>
</gene>